<protein>
    <submittedName>
        <fullName evidence="1">Uncharacterized protein</fullName>
    </submittedName>
</protein>
<comment type="caution">
    <text evidence="1">The sequence shown here is derived from an EMBL/GenBank/DDBJ whole genome shotgun (WGS) entry which is preliminary data.</text>
</comment>
<evidence type="ECO:0000313" key="1">
    <source>
        <dbReference type="EMBL" id="KAI5666474.1"/>
    </source>
</evidence>
<evidence type="ECO:0000313" key="2">
    <source>
        <dbReference type="Proteomes" id="UP001060085"/>
    </source>
</evidence>
<dbReference type="Proteomes" id="UP001060085">
    <property type="component" value="Linkage Group LG04"/>
</dbReference>
<proteinExistence type="predicted"/>
<organism evidence="1 2">
    <name type="scientific">Catharanthus roseus</name>
    <name type="common">Madagascar periwinkle</name>
    <name type="synonym">Vinca rosea</name>
    <dbReference type="NCBI Taxonomy" id="4058"/>
    <lineage>
        <taxon>Eukaryota</taxon>
        <taxon>Viridiplantae</taxon>
        <taxon>Streptophyta</taxon>
        <taxon>Embryophyta</taxon>
        <taxon>Tracheophyta</taxon>
        <taxon>Spermatophyta</taxon>
        <taxon>Magnoliopsida</taxon>
        <taxon>eudicotyledons</taxon>
        <taxon>Gunneridae</taxon>
        <taxon>Pentapetalae</taxon>
        <taxon>asterids</taxon>
        <taxon>lamiids</taxon>
        <taxon>Gentianales</taxon>
        <taxon>Apocynaceae</taxon>
        <taxon>Rauvolfioideae</taxon>
        <taxon>Vinceae</taxon>
        <taxon>Catharanthinae</taxon>
        <taxon>Catharanthus</taxon>
    </lineage>
</organism>
<accession>A0ACC0B1G2</accession>
<sequence>MYRVASASEYLAITGLGIPDIKIAKKAWVFPGQRCTRFDVSPVNYTFEVQAMSAEKLPFVLPAVFTIGPRVDDDDCLLKYAKLLAAHDKHSNHVNELVQGVIEGETRVLAASMTMEEIFKGTKEFKQEVFGKVQLELNQFGLLIYNANVKQLVDVPGHEYFSYLGQKTQMEAANQAKVDVSEAKMKGEIGAKLRQGQTLQNAAKIDAETKIISTQRAGQGQKEEVKVKTEVKIFENQREAEVAEANAELAKKKAGWSKEAKVAEVEAAKAVALRDAELQKEVERMNAMTRTEKLKAEFLSKASVEYETKVQEANWELYKKQKQAEAFLYEKTQEAEAQKAIAAAAFYAKQQAIDGELYAKMKEAEGLKAMAEAQGMYLSTMLEALGGNYNALRDYLMINGGIYQELAKTNAEAIRGLQPKISLWNNGNIAGEAAAGSDNTGMKDIGQVYKMLPPLLKTVQEQTGMLPPTWLASLPPN</sequence>
<keyword evidence="2" id="KW-1185">Reference proteome</keyword>
<dbReference type="EMBL" id="CM044704">
    <property type="protein sequence ID" value="KAI5666474.1"/>
    <property type="molecule type" value="Genomic_DNA"/>
</dbReference>
<gene>
    <name evidence="1" type="ORF">M9H77_16327</name>
</gene>
<name>A0ACC0B1G2_CATRO</name>
<reference evidence="2" key="1">
    <citation type="journal article" date="2023" name="Nat. Plants">
        <title>Single-cell RNA sequencing provides a high-resolution roadmap for understanding the multicellular compartmentation of specialized metabolism.</title>
        <authorList>
            <person name="Sun S."/>
            <person name="Shen X."/>
            <person name="Li Y."/>
            <person name="Li Y."/>
            <person name="Wang S."/>
            <person name="Li R."/>
            <person name="Zhang H."/>
            <person name="Shen G."/>
            <person name="Guo B."/>
            <person name="Wei J."/>
            <person name="Xu J."/>
            <person name="St-Pierre B."/>
            <person name="Chen S."/>
            <person name="Sun C."/>
        </authorList>
    </citation>
    <scope>NUCLEOTIDE SEQUENCE [LARGE SCALE GENOMIC DNA]</scope>
</reference>